<evidence type="ECO:0000256" key="4">
    <source>
        <dbReference type="ARBA" id="ARBA00022692"/>
    </source>
</evidence>
<gene>
    <name evidence="14" type="ORF">PoB_001672700</name>
</gene>
<dbReference type="PROSITE" id="PS00084">
    <property type="entry name" value="CU2_MONOOXYGENASE_1"/>
    <property type="match status" value="1"/>
</dbReference>
<proteinExistence type="inferred from homology"/>
<keyword evidence="9" id="KW-0503">Monooxygenase</keyword>
<dbReference type="GO" id="GO:0042421">
    <property type="term" value="P:norepinephrine biosynthetic process"/>
    <property type="evidence" value="ECO:0007669"/>
    <property type="project" value="TreeGrafter"/>
</dbReference>
<dbReference type="InterPro" id="IPR000945">
    <property type="entry name" value="DBH-like"/>
</dbReference>
<dbReference type="InterPro" id="IPR024548">
    <property type="entry name" value="Cu2_monoox_C"/>
</dbReference>
<reference evidence="14 15" key="1">
    <citation type="journal article" date="2021" name="Elife">
        <title>Chloroplast acquisition without the gene transfer in kleptoplastic sea slugs, Plakobranchus ocellatus.</title>
        <authorList>
            <person name="Maeda T."/>
            <person name="Takahashi S."/>
            <person name="Yoshida T."/>
            <person name="Shimamura S."/>
            <person name="Takaki Y."/>
            <person name="Nagai Y."/>
            <person name="Toyoda A."/>
            <person name="Suzuki Y."/>
            <person name="Arimoto A."/>
            <person name="Ishii H."/>
            <person name="Satoh N."/>
            <person name="Nishiyama T."/>
            <person name="Hasebe M."/>
            <person name="Maruyama T."/>
            <person name="Minagawa J."/>
            <person name="Obokata J."/>
            <person name="Shigenobu S."/>
        </authorList>
    </citation>
    <scope>NUCLEOTIDE SEQUENCE [LARGE SCALE GENOMIC DNA]</scope>
</reference>
<dbReference type="Pfam" id="PF03351">
    <property type="entry name" value="DOMON"/>
    <property type="match status" value="1"/>
</dbReference>
<dbReference type="PROSITE" id="PS50836">
    <property type="entry name" value="DOMON"/>
    <property type="match status" value="1"/>
</dbReference>
<protein>
    <submittedName>
        <fullName evidence="14">Dopamine beta-hydroxylase</fullName>
    </submittedName>
</protein>
<accession>A0AAV3Z6S4</accession>
<keyword evidence="12" id="KW-0325">Glycoprotein</keyword>
<keyword evidence="6" id="KW-1133">Transmembrane helix</keyword>
<dbReference type="Pfam" id="PF01082">
    <property type="entry name" value="Cu2_monooxygen"/>
    <property type="match status" value="1"/>
</dbReference>
<dbReference type="AlphaFoldDB" id="A0AAV3Z6S4"/>
<dbReference type="InterPro" id="IPR020611">
    <property type="entry name" value="Cu2_ascorb_mOase_CS-1"/>
</dbReference>
<evidence type="ECO:0000313" key="14">
    <source>
        <dbReference type="EMBL" id="GFN90221.1"/>
    </source>
</evidence>
<comment type="subcellular location">
    <subcellularLocation>
        <location evidence="2">Membrane</location>
        <topology evidence="2">Single-pass membrane protein</topology>
    </subcellularLocation>
</comment>
<dbReference type="GO" id="GO:0005507">
    <property type="term" value="F:copper ion binding"/>
    <property type="evidence" value="ECO:0007669"/>
    <property type="project" value="InterPro"/>
</dbReference>
<dbReference type="GO" id="GO:0030667">
    <property type="term" value="C:secretory granule membrane"/>
    <property type="evidence" value="ECO:0007669"/>
    <property type="project" value="TreeGrafter"/>
</dbReference>
<dbReference type="Gene3D" id="2.60.120.230">
    <property type="match status" value="1"/>
</dbReference>
<keyword evidence="7" id="KW-0560">Oxidoreductase</keyword>
<dbReference type="GO" id="GO:0042420">
    <property type="term" value="P:dopamine catabolic process"/>
    <property type="evidence" value="ECO:0007669"/>
    <property type="project" value="TreeGrafter"/>
</dbReference>
<dbReference type="EMBL" id="BLXT01002015">
    <property type="protein sequence ID" value="GFN90221.1"/>
    <property type="molecule type" value="Genomic_DNA"/>
</dbReference>
<dbReference type="FunFam" id="2.60.120.310:FF:000004">
    <property type="entry name" value="DBH-like monooxygenase protein 1"/>
    <property type="match status" value="1"/>
</dbReference>
<dbReference type="PANTHER" id="PTHR10157">
    <property type="entry name" value="DOPAMINE BETA HYDROXYLASE RELATED"/>
    <property type="match status" value="1"/>
</dbReference>
<dbReference type="InterPro" id="IPR014784">
    <property type="entry name" value="Cu2_ascorb_mOase-like_C"/>
</dbReference>
<evidence type="ECO:0000256" key="8">
    <source>
        <dbReference type="ARBA" id="ARBA00023008"/>
    </source>
</evidence>
<keyword evidence="11" id="KW-1015">Disulfide bond</keyword>
<evidence type="ECO:0000256" key="12">
    <source>
        <dbReference type="ARBA" id="ARBA00023180"/>
    </source>
</evidence>
<evidence type="ECO:0000313" key="15">
    <source>
        <dbReference type="Proteomes" id="UP000735302"/>
    </source>
</evidence>
<organism evidence="14 15">
    <name type="scientific">Plakobranchus ocellatus</name>
    <dbReference type="NCBI Taxonomy" id="259542"/>
    <lineage>
        <taxon>Eukaryota</taxon>
        <taxon>Metazoa</taxon>
        <taxon>Spiralia</taxon>
        <taxon>Lophotrochozoa</taxon>
        <taxon>Mollusca</taxon>
        <taxon>Gastropoda</taxon>
        <taxon>Heterobranchia</taxon>
        <taxon>Euthyneura</taxon>
        <taxon>Panpulmonata</taxon>
        <taxon>Sacoglossa</taxon>
        <taxon>Placobranchoidea</taxon>
        <taxon>Plakobranchidae</taxon>
        <taxon>Plakobranchus</taxon>
    </lineage>
</organism>
<dbReference type="SUPFAM" id="SSF49742">
    <property type="entry name" value="PHM/PNGase F"/>
    <property type="match status" value="2"/>
</dbReference>
<evidence type="ECO:0000256" key="10">
    <source>
        <dbReference type="ARBA" id="ARBA00023136"/>
    </source>
</evidence>
<evidence type="ECO:0000256" key="6">
    <source>
        <dbReference type="ARBA" id="ARBA00022989"/>
    </source>
</evidence>
<evidence type="ECO:0000259" key="13">
    <source>
        <dbReference type="PROSITE" id="PS50836"/>
    </source>
</evidence>
<dbReference type="InterPro" id="IPR036939">
    <property type="entry name" value="Cu2_ascorb_mOase_N_sf"/>
</dbReference>
<dbReference type="GO" id="GO:0004500">
    <property type="term" value="F:dopamine beta-monooxygenase activity"/>
    <property type="evidence" value="ECO:0007669"/>
    <property type="project" value="InterPro"/>
</dbReference>
<comment type="cofactor">
    <cofactor evidence="1">
        <name>Cu(2+)</name>
        <dbReference type="ChEBI" id="CHEBI:29036"/>
    </cofactor>
</comment>
<dbReference type="InterPro" id="IPR045266">
    <property type="entry name" value="DOH_DOMON"/>
</dbReference>
<dbReference type="InterPro" id="IPR008977">
    <property type="entry name" value="PHM/PNGase_F_dom_sf"/>
</dbReference>
<evidence type="ECO:0000256" key="5">
    <source>
        <dbReference type="ARBA" id="ARBA00022723"/>
    </source>
</evidence>
<evidence type="ECO:0000256" key="2">
    <source>
        <dbReference type="ARBA" id="ARBA00004167"/>
    </source>
</evidence>
<dbReference type="InterPro" id="IPR000323">
    <property type="entry name" value="Cu2_ascorb_mOase_N"/>
</dbReference>
<dbReference type="InterPro" id="IPR005018">
    <property type="entry name" value="DOMON_domain"/>
</dbReference>
<comment type="similarity">
    <text evidence="3">Belongs to the copper type II ascorbate-dependent monooxygenase family.</text>
</comment>
<dbReference type="GO" id="GO:0005615">
    <property type="term" value="C:extracellular space"/>
    <property type="evidence" value="ECO:0007669"/>
    <property type="project" value="TreeGrafter"/>
</dbReference>
<keyword evidence="4" id="KW-0812">Transmembrane</keyword>
<dbReference type="Proteomes" id="UP000735302">
    <property type="component" value="Unassembled WGS sequence"/>
</dbReference>
<dbReference type="PANTHER" id="PTHR10157:SF29">
    <property type="entry name" value="DOPAMINE BETA-HYDROXYLASE"/>
    <property type="match status" value="1"/>
</dbReference>
<dbReference type="FunFam" id="2.60.120.230:FF:000001">
    <property type="entry name" value="Monooxygenase, DBH-like 1"/>
    <property type="match status" value="1"/>
</dbReference>
<sequence>MYTLQLDPAGPFKLQWSVDYTQEIVNFQLKAKISPKSWFAMGFSDYDEVTSADVLVFWTDKKGIHHVVDAYTDQRRVLYPDQSQDYHVTAVSTHLDRGQSHVKRQHKHIFSGPTYRASHLLKYAHNIYRGQGRRRFLHKFHTGHKKSRGRHRKRFLTRGRVLGQHYEHQKDASFLQLVLEFHRKFQTCDFDDYALDNGTTHVIYIEGTLVGDTPLGLPVTSFTHGVQRSQILKPQVMQPLFPKDTWTFEVRAPQIEVPATETTYWWHTARLPQIQQRHHIIKYEGVIAEGSGDLVHHMEVFHCVTEKGSSIPYFSGPGLGEGKPKGLGVCRHVIGAWAMGAEAMIYPEEAGVPVGGDGFSRFVLLEIHYNNPSKRAEIIDNSGIRFYVTSQLRQFEAGIMELGLEYTNKMAIPPGQTRFALTGYCVPACTKKGLPPRGIQVFASQLHTHLTGRRVITRHVTYNKGHVTELPALNRDDHYSSHFQEIRRLEPTISVMPGDSLVTTCEYDTRNRSKATVGGFSISDEMCVNYIHYYPKTELEVCKSSVATEALDTFLFLLNRIEGANASPALGYRASYTNIDWTVDNINMLNKLYASSPLSMQCNASDGTRFPGHWSQIPILELPDEVNPSSLDADHSKTC</sequence>
<dbReference type="GO" id="GO:0006589">
    <property type="term" value="P:octopamine biosynthetic process"/>
    <property type="evidence" value="ECO:0007669"/>
    <property type="project" value="TreeGrafter"/>
</dbReference>
<keyword evidence="5" id="KW-0479">Metal-binding</keyword>
<evidence type="ECO:0000256" key="1">
    <source>
        <dbReference type="ARBA" id="ARBA00001973"/>
    </source>
</evidence>
<dbReference type="Gene3D" id="2.60.120.310">
    <property type="entry name" value="Copper type II, ascorbate-dependent monooxygenase, N-terminal domain"/>
    <property type="match status" value="1"/>
</dbReference>
<evidence type="ECO:0000256" key="11">
    <source>
        <dbReference type="ARBA" id="ARBA00023157"/>
    </source>
</evidence>
<keyword evidence="10" id="KW-0472">Membrane</keyword>
<keyword evidence="8" id="KW-0186">Copper</keyword>
<dbReference type="SMART" id="SM00664">
    <property type="entry name" value="DoH"/>
    <property type="match status" value="1"/>
</dbReference>
<evidence type="ECO:0000256" key="3">
    <source>
        <dbReference type="ARBA" id="ARBA00010676"/>
    </source>
</evidence>
<evidence type="ECO:0000256" key="7">
    <source>
        <dbReference type="ARBA" id="ARBA00023002"/>
    </source>
</evidence>
<keyword evidence="15" id="KW-1185">Reference proteome</keyword>
<name>A0AAV3Z6S4_9GAST</name>
<evidence type="ECO:0000256" key="9">
    <source>
        <dbReference type="ARBA" id="ARBA00023033"/>
    </source>
</evidence>
<comment type="caution">
    <text evidence="14">The sequence shown here is derived from an EMBL/GenBank/DDBJ whole genome shotgun (WGS) entry which is preliminary data.</text>
</comment>
<dbReference type="Pfam" id="PF03712">
    <property type="entry name" value="Cu2_monoox_C"/>
    <property type="match status" value="1"/>
</dbReference>
<feature type="domain" description="DOMON" evidence="13">
    <location>
        <begin position="10"/>
        <end position="132"/>
    </location>
</feature>
<dbReference type="CDD" id="cd09631">
    <property type="entry name" value="DOMON_DOH"/>
    <property type="match status" value="1"/>
</dbReference>